<keyword evidence="4" id="KW-1185">Reference proteome</keyword>
<keyword evidence="2" id="KW-0732">Signal</keyword>
<dbReference type="Proteomes" id="UP001152649">
    <property type="component" value="Unassembled WGS sequence"/>
</dbReference>
<evidence type="ECO:0000256" key="1">
    <source>
        <dbReference type="SAM" id="MobiDB-lite"/>
    </source>
</evidence>
<dbReference type="AlphaFoldDB" id="A0A9W4JLJ7"/>
<gene>
    <name evidence="3" type="ORF">PSALAMII_LOCUS7841</name>
</gene>
<accession>A0A9W4JLJ7</accession>
<dbReference type="OrthoDB" id="4368889at2759"/>
<feature type="chain" id="PRO_5040914613" evidence="2">
    <location>
        <begin position="22"/>
        <end position="152"/>
    </location>
</feature>
<reference evidence="3" key="1">
    <citation type="submission" date="2021-07" db="EMBL/GenBank/DDBJ databases">
        <authorList>
            <person name="Branca A.L. A."/>
        </authorList>
    </citation>
    <scope>NUCLEOTIDE SEQUENCE</scope>
</reference>
<proteinExistence type="predicted"/>
<protein>
    <submittedName>
        <fullName evidence="3">Uncharacterized protein</fullName>
    </submittedName>
</protein>
<dbReference type="EMBL" id="CAJVPG010000388">
    <property type="protein sequence ID" value="CAG8401538.1"/>
    <property type="molecule type" value="Genomic_DNA"/>
</dbReference>
<organism evidence="3 4">
    <name type="scientific">Penicillium salamii</name>
    <dbReference type="NCBI Taxonomy" id="1612424"/>
    <lineage>
        <taxon>Eukaryota</taxon>
        <taxon>Fungi</taxon>
        <taxon>Dikarya</taxon>
        <taxon>Ascomycota</taxon>
        <taxon>Pezizomycotina</taxon>
        <taxon>Eurotiomycetes</taxon>
        <taxon>Eurotiomycetidae</taxon>
        <taxon>Eurotiales</taxon>
        <taxon>Aspergillaceae</taxon>
        <taxon>Penicillium</taxon>
    </lineage>
</organism>
<comment type="caution">
    <text evidence="3">The sequence shown here is derived from an EMBL/GenBank/DDBJ whole genome shotgun (WGS) entry which is preliminary data.</text>
</comment>
<feature type="compositionally biased region" description="Gly residues" evidence="1">
    <location>
        <begin position="143"/>
        <end position="152"/>
    </location>
</feature>
<evidence type="ECO:0000256" key="2">
    <source>
        <dbReference type="SAM" id="SignalP"/>
    </source>
</evidence>
<feature type="compositionally biased region" description="Polar residues" evidence="1">
    <location>
        <begin position="102"/>
        <end position="124"/>
    </location>
</feature>
<feature type="signal peptide" evidence="2">
    <location>
        <begin position="1"/>
        <end position="21"/>
    </location>
</feature>
<evidence type="ECO:0000313" key="3">
    <source>
        <dbReference type="EMBL" id="CAG8401538.1"/>
    </source>
</evidence>
<name>A0A9W4JLJ7_9EURO</name>
<feature type="region of interest" description="Disordered" evidence="1">
    <location>
        <begin position="43"/>
        <end position="152"/>
    </location>
</feature>
<evidence type="ECO:0000313" key="4">
    <source>
        <dbReference type="Proteomes" id="UP001152649"/>
    </source>
</evidence>
<feature type="compositionally biased region" description="Basic and acidic residues" evidence="1">
    <location>
        <begin position="56"/>
        <end position="85"/>
    </location>
</feature>
<sequence length="152" mass="15747">MARLSISFLSVLLVLAALAMSVPVKRDEAKAGALSLDSALGPLGGVTKMIPGLDQDDGKPKMSEEEKKQKKEQEEEQQKKDDEATIAKANKKIAEADGDAQPTPTATTKNNKSSGNFVTPSATPTHKAKSKPNALGKIPIVGGLLGGSGVGL</sequence>